<dbReference type="GO" id="GO:0005737">
    <property type="term" value="C:cytoplasm"/>
    <property type="evidence" value="ECO:0007669"/>
    <property type="project" value="UniProtKB-SubCell"/>
</dbReference>
<comment type="caution">
    <text evidence="14">The sequence shown here is derived from an EMBL/GenBank/DDBJ whole genome shotgun (WGS) entry which is preliminary data.</text>
</comment>
<gene>
    <name evidence="14" type="ORF">chiPu_0001429</name>
</gene>
<sequence>MRIEMPYVDRHSRVCGFLDIEEIEGTGKFLRRYFILDTSDNALLWYMDNPQNLPPGTQCVGSLLLPYISKVSEATAKQKPKAEFCFVINAGLRRYFLQANDKNDLLDWVDALNKSCKITVPKGNANDPQPSAEPKRPITEAQKQQIPYKTEIIGGVVVQTPISQVNGGENQEAAESATHGVLKRSLSHIPVSGNKQTLGPQVLKSGFCVKQGIVRKSWKRRYFTLDENFFSYFKCELEKEPLRAIPLKDIQKAQNCSCSQALMRDNLFEIVTTSRTFYIQADSPEEMESWMKAINQAIKVVKCSNNPTAPVQSSFISRTSSSQPVDSLTASNPSPSVSLWPQSNSKPQGEEKRPLSKSTSVVSSWQPWTPVPGTGEPLMSPVEEVGRNESALKTPPEVPKPQLSMKEDVNGQGKRRRHRSQPAPKKEHQFQYNVDDDGIRTTDV</sequence>
<evidence type="ECO:0000313" key="15">
    <source>
        <dbReference type="Proteomes" id="UP000287033"/>
    </source>
</evidence>
<evidence type="ECO:0000256" key="3">
    <source>
        <dbReference type="ARBA" id="ARBA00004496"/>
    </source>
</evidence>
<organism evidence="14 15">
    <name type="scientific">Chiloscyllium punctatum</name>
    <name type="common">Brownbanded bambooshark</name>
    <name type="synonym">Hemiscyllium punctatum</name>
    <dbReference type="NCBI Taxonomy" id="137246"/>
    <lineage>
        <taxon>Eukaryota</taxon>
        <taxon>Metazoa</taxon>
        <taxon>Chordata</taxon>
        <taxon>Craniata</taxon>
        <taxon>Vertebrata</taxon>
        <taxon>Chondrichthyes</taxon>
        <taxon>Elasmobranchii</taxon>
        <taxon>Galeomorphii</taxon>
        <taxon>Galeoidea</taxon>
        <taxon>Orectolobiformes</taxon>
        <taxon>Hemiscylliidae</taxon>
        <taxon>Chiloscyllium</taxon>
    </lineage>
</organism>
<keyword evidence="8" id="KW-0446">Lipid-binding</keyword>
<dbReference type="InterPro" id="IPR001849">
    <property type="entry name" value="PH_domain"/>
</dbReference>
<evidence type="ECO:0000256" key="4">
    <source>
        <dbReference type="ARBA" id="ARBA00022475"/>
    </source>
</evidence>
<reference evidence="14 15" key="1">
    <citation type="journal article" date="2018" name="Nat. Ecol. Evol.">
        <title>Shark genomes provide insights into elasmobranch evolution and the origin of vertebrates.</title>
        <authorList>
            <person name="Hara Y"/>
            <person name="Yamaguchi K"/>
            <person name="Onimaru K"/>
            <person name="Kadota M"/>
            <person name="Koyanagi M"/>
            <person name="Keeley SD"/>
            <person name="Tatsumi K"/>
            <person name="Tanaka K"/>
            <person name="Motone F"/>
            <person name="Kageyama Y"/>
            <person name="Nozu R"/>
            <person name="Adachi N"/>
            <person name="Nishimura O"/>
            <person name="Nakagawa R"/>
            <person name="Tanegashima C"/>
            <person name="Kiyatake I"/>
            <person name="Matsumoto R"/>
            <person name="Murakumo K"/>
            <person name="Nishida K"/>
            <person name="Terakita A"/>
            <person name="Kuratani S"/>
            <person name="Sato K"/>
            <person name="Hyodo S Kuraku.S."/>
        </authorList>
    </citation>
    <scope>NUCLEOTIDE SEQUENCE [LARGE SCALE GENOMIC DNA]</scope>
</reference>
<evidence type="ECO:0000256" key="7">
    <source>
        <dbReference type="ARBA" id="ARBA00022737"/>
    </source>
</evidence>
<dbReference type="PANTHER" id="PTHR14336:SF5">
    <property type="entry name" value="PLECKSTRIN HOMOLOGY DOMAIN-CONTAINING FAMILY A MEMBER 2"/>
    <property type="match status" value="1"/>
</dbReference>
<dbReference type="Pfam" id="PF00169">
    <property type="entry name" value="PH"/>
    <property type="match status" value="2"/>
</dbReference>
<dbReference type="AlphaFoldDB" id="A0A401RY73"/>
<keyword evidence="7" id="KW-0677">Repeat</keyword>
<dbReference type="InterPro" id="IPR051707">
    <property type="entry name" value="PI-Interact_SigTrans_Reg"/>
</dbReference>
<dbReference type="FunFam" id="2.30.29.30:FF:000049">
    <property type="entry name" value="pleckstrin homology domain-containing family A member 1 isoform X1"/>
    <property type="match status" value="1"/>
</dbReference>
<keyword evidence="15" id="KW-1185">Reference proteome</keyword>
<name>A0A401RY73_CHIPU</name>
<dbReference type="SMART" id="SM00233">
    <property type="entry name" value="PH"/>
    <property type="match status" value="2"/>
</dbReference>
<evidence type="ECO:0000313" key="14">
    <source>
        <dbReference type="EMBL" id="GCC23038.1"/>
    </source>
</evidence>
<comment type="function">
    <text evidence="11">Binds specifically to phosphatidylinositol 3,4-diphosphate (PtdIns3,4P2), but not to other phosphoinositides. May recruit other proteins to the plasma membrane.</text>
</comment>
<feature type="compositionally biased region" description="Polar residues" evidence="12">
    <location>
        <begin position="356"/>
        <end position="367"/>
    </location>
</feature>
<evidence type="ECO:0000256" key="12">
    <source>
        <dbReference type="SAM" id="MobiDB-lite"/>
    </source>
</evidence>
<feature type="compositionally biased region" description="Low complexity" evidence="12">
    <location>
        <begin position="313"/>
        <end position="322"/>
    </location>
</feature>
<dbReference type="Proteomes" id="UP000287033">
    <property type="component" value="Unassembled WGS sequence"/>
</dbReference>
<dbReference type="OMA" id="KCHPKEM"/>
<dbReference type="Gene3D" id="2.30.29.30">
    <property type="entry name" value="Pleckstrin-homology domain (PH domain)/Phosphotyrosine-binding domain (PTB)"/>
    <property type="match status" value="2"/>
</dbReference>
<comment type="subcellular location">
    <subcellularLocation>
        <location evidence="2">Cell membrane</location>
        <topology evidence="2">Peripheral membrane protein</topology>
    </subcellularLocation>
    <subcellularLocation>
        <location evidence="3">Cytoplasm</location>
    </subcellularLocation>
    <subcellularLocation>
        <location evidence="1">Nucleus</location>
    </subcellularLocation>
</comment>
<accession>A0A401RY73</accession>
<protein>
    <recommendedName>
        <fullName evidence="13">PH domain-containing protein</fullName>
    </recommendedName>
</protein>
<dbReference type="PANTHER" id="PTHR14336">
    <property type="entry name" value="TANDEM PH DOMAIN CONTAINING PROTEIN"/>
    <property type="match status" value="1"/>
</dbReference>
<feature type="domain" description="PH" evidence="13">
    <location>
        <begin position="201"/>
        <end position="299"/>
    </location>
</feature>
<evidence type="ECO:0000256" key="5">
    <source>
        <dbReference type="ARBA" id="ARBA00022490"/>
    </source>
</evidence>
<evidence type="ECO:0000256" key="6">
    <source>
        <dbReference type="ARBA" id="ARBA00022553"/>
    </source>
</evidence>
<keyword evidence="10" id="KW-0539">Nucleus</keyword>
<feature type="domain" description="PH" evidence="13">
    <location>
        <begin position="11"/>
        <end position="117"/>
    </location>
</feature>
<evidence type="ECO:0000256" key="11">
    <source>
        <dbReference type="ARBA" id="ARBA00059661"/>
    </source>
</evidence>
<dbReference type="STRING" id="137246.A0A401RY73"/>
<evidence type="ECO:0000256" key="1">
    <source>
        <dbReference type="ARBA" id="ARBA00004123"/>
    </source>
</evidence>
<evidence type="ECO:0000256" key="2">
    <source>
        <dbReference type="ARBA" id="ARBA00004202"/>
    </source>
</evidence>
<keyword evidence="6" id="KW-0597">Phosphoprotein</keyword>
<dbReference type="CDD" id="cd13271">
    <property type="entry name" value="PH2_TAPP1_2"/>
    <property type="match status" value="1"/>
</dbReference>
<feature type="region of interest" description="Disordered" evidence="12">
    <location>
        <begin position="121"/>
        <end position="141"/>
    </location>
</feature>
<keyword evidence="5" id="KW-0963">Cytoplasm</keyword>
<dbReference type="EMBL" id="BEZZ01000022">
    <property type="protein sequence ID" value="GCC23038.1"/>
    <property type="molecule type" value="Genomic_DNA"/>
</dbReference>
<dbReference type="FunFam" id="2.30.29.30:FF:000042">
    <property type="entry name" value="pleckstrin homology domain-containing family A member 1 isoform X2"/>
    <property type="match status" value="1"/>
</dbReference>
<keyword evidence="9" id="KW-0472">Membrane</keyword>
<feature type="compositionally biased region" description="Polar residues" evidence="12">
    <location>
        <begin position="323"/>
        <end position="347"/>
    </location>
</feature>
<dbReference type="InterPro" id="IPR011993">
    <property type="entry name" value="PH-like_dom_sf"/>
</dbReference>
<evidence type="ECO:0000256" key="8">
    <source>
        <dbReference type="ARBA" id="ARBA00023121"/>
    </source>
</evidence>
<proteinExistence type="predicted"/>
<dbReference type="OrthoDB" id="185175at2759"/>
<dbReference type="GO" id="GO:0005634">
    <property type="term" value="C:nucleus"/>
    <property type="evidence" value="ECO:0007669"/>
    <property type="project" value="UniProtKB-SubCell"/>
</dbReference>
<dbReference type="GO" id="GO:0008289">
    <property type="term" value="F:lipid binding"/>
    <property type="evidence" value="ECO:0007669"/>
    <property type="project" value="UniProtKB-KW"/>
</dbReference>
<dbReference type="PROSITE" id="PS50003">
    <property type="entry name" value="PH_DOMAIN"/>
    <property type="match status" value="2"/>
</dbReference>
<evidence type="ECO:0000259" key="13">
    <source>
        <dbReference type="PROSITE" id="PS50003"/>
    </source>
</evidence>
<keyword evidence="4" id="KW-1003">Cell membrane</keyword>
<evidence type="ECO:0000256" key="10">
    <source>
        <dbReference type="ARBA" id="ARBA00023242"/>
    </source>
</evidence>
<evidence type="ECO:0000256" key="9">
    <source>
        <dbReference type="ARBA" id="ARBA00023136"/>
    </source>
</evidence>
<dbReference type="GO" id="GO:0005886">
    <property type="term" value="C:plasma membrane"/>
    <property type="evidence" value="ECO:0007669"/>
    <property type="project" value="UniProtKB-SubCell"/>
</dbReference>
<feature type="region of interest" description="Disordered" evidence="12">
    <location>
        <begin position="312"/>
        <end position="444"/>
    </location>
</feature>
<dbReference type="SUPFAM" id="SSF50729">
    <property type="entry name" value="PH domain-like"/>
    <property type="match status" value="2"/>
</dbReference>